<evidence type="ECO:0000313" key="2">
    <source>
        <dbReference type="Proteomes" id="UP000050761"/>
    </source>
</evidence>
<organism evidence="2 3">
    <name type="scientific">Heligmosomoides polygyrus</name>
    <name type="common">Parasitic roundworm</name>
    <dbReference type="NCBI Taxonomy" id="6339"/>
    <lineage>
        <taxon>Eukaryota</taxon>
        <taxon>Metazoa</taxon>
        <taxon>Ecdysozoa</taxon>
        <taxon>Nematoda</taxon>
        <taxon>Chromadorea</taxon>
        <taxon>Rhabditida</taxon>
        <taxon>Rhabditina</taxon>
        <taxon>Rhabditomorpha</taxon>
        <taxon>Strongyloidea</taxon>
        <taxon>Heligmosomidae</taxon>
        <taxon>Heligmosomoides</taxon>
    </lineage>
</organism>
<dbReference type="Proteomes" id="UP000050761">
    <property type="component" value="Unassembled WGS sequence"/>
</dbReference>
<feature type="compositionally biased region" description="Basic and acidic residues" evidence="1">
    <location>
        <begin position="65"/>
        <end position="79"/>
    </location>
</feature>
<proteinExistence type="predicted"/>
<accession>A0A8L8KRJ0</accession>
<keyword evidence="2" id="KW-1185">Reference proteome</keyword>
<reference evidence="3" key="1">
    <citation type="submission" date="2019-09" db="UniProtKB">
        <authorList>
            <consortium name="WormBaseParasite"/>
        </authorList>
    </citation>
    <scope>IDENTIFICATION</scope>
</reference>
<feature type="compositionally biased region" description="Polar residues" evidence="1">
    <location>
        <begin position="50"/>
        <end position="64"/>
    </location>
</feature>
<name>A0A8L8KRJ0_HELPZ</name>
<protein>
    <submittedName>
        <fullName evidence="3">BAG family molecular chaperone regulator 6-like</fullName>
    </submittedName>
</protein>
<feature type="region of interest" description="Disordered" evidence="1">
    <location>
        <begin position="18"/>
        <end position="101"/>
    </location>
</feature>
<evidence type="ECO:0000256" key="1">
    <source>
        <dbReference type="SAM" id="MobiDB-lite"/>
    </source>
</evidence>
<feature type="compositionally biased region" description="Basic and acidic residues" evidence="1">
    <location>
        <begin position="86"/>
        <end position="101"/>
    </location>
</feature>
<evidence type="ECO:0000313" key="3">
    <source>
        <dbReference type="WBParaSite" id="HPBE_0001790701-mRNA-1"/>
    </source>
</evidence>
<sequence length="116" mass="12811">LAKARVKVFHNFCDLNELIPNDSEKPLPSTPEMHKSKKKYAAPTVPEPVANTSSASTAPEVSTKSAKEVECQRDGEDFVRNGTNEDPEKRVTKEETTAAKQVDDRITIPTPHFFSG</sequence>
<dbReference type="AlphaFoldDB" id="A0A8L8KRJ0"/>
<dbReference type="WBParaSite" id="HPBE_0001790701-mRNA-1">
    <property type="protein sequence ID" value="HPBE_0001790701-mRNA-1"/>
    <property type="gene ID" value="HPBE_0001790701"/>
</dbReference>